<dbReference type="HOGENOM" id="CLU_1550227_0_0_1"/>
<reference evidence="1" key="2">
    <citation type="submission" date="2015-06" db="UniProtKB">
        <authorList>
            <consortium name="EnsemblPlants"/>
        </authorList>
    </citation>
    <scope>IDENTIFICATION</scope>
    <source>
        <strain evidence="1">DM1-3 516 R44</strain>
    </source>
</reference>
<proteinExistence type="predicted"/>
<dbReference type="Gramene" id="PGSC0003DMT400085452">
    <property type="protein sequence ID" value="PGSC0003DMT400085452"/>
    <property type="gene ID" value="PGSC0003DMG400035023"/>
</dbReference>
<organism evidence="1 2">
    <name type="scientific">Solanum tuberosum</name>
    <name type="common">Potato</name>
    <dbReference type="NCBI Taxonomy" id="4113"/>
    <lineage>
        <taxon>Eukaryota</taxon>
        <taxon>Viridiplantae</taxon>
        <taxon>Streptophyta</taxon>
        <taxon>Embryophyta</taxon>
        <taxon>Tracheophyta</taxon>
        <taxon>Spermatophyta</taxon>
        <taxon>Magnoliopsida</taxon>
        <taxon>eudicotyledons</taxon>
        <taxon>Gunneridae</taxon>
        <taxon>Pentapetalae</taxon>
        <taxon>asterids</taxon>
        <taxon>lamiids</taxon>
        <taxon>Solanales</taxon>
        <taxon>Solanaceae</taxon>
        <taxon>Solanoideae</taxon>
        <taxon>Solaneae</taxon>
        <taxon>Solanum</taxon>
    </lineage>
</organism>
<accession>M1D9J0</accession>
<dbReference type="Proteomes" id="UP000011115">
    <property type="component" value="Unassembled WGS sequence"/>
</dbReference>
<dbReference type="AlphaFoldDB" id="M1D9J0"/>
<sequence>MSYIINCVGLSVKTFFHKHELKSRLNMNLMGICLPLSGYEYEMEALRQLVRLPKWVPSTLVKSGSQNMYLMRWKTLTSVKSGTFVDAASRSPLTQAASLRIGQLAHSADRHAARLEASISGMIQTALTDVVTPLCATIDALAARIAVCEREKEVIEDVTALKATITALRRDVD</sequence>
<dbReference type="PaxDb" id="4113-PGSC0003DMT400085452"/>
<evidence type="ECO:0000313" key="2">
    <source>
        <dbReference type="Proteomes" id="UP000011115"/>
    </source>
</evidence>
<evidence type="ECO:0000313" key="1">
    <source>
        <dbReference type="EnsemblPlants" id="PGSC0003DMT400085452"/>
    </source>
</evidence>
<dbReference type="InParanoid" id="M1D9J0"/>
<reference evidence="2" key="1">
    <citation type="journal article" date="2011" name="Nature">
        <title>Genome sequence and analysis of the tuber crop potato.</title>
        <authorList>
            <consortium name="The Potato Genome Sequencing Consortium"/>
        </authorList>
    </citation>
    <scope>NUCLEOTIDE SEQUENCE [LARGE SCALE GENOMIC DNA]</scope>
    <source>
        <strain evidence="2">cv. DM1-3 516 R44</strain>
    </source>
</reference>
<evidence type="ECO:0008006" key="3">
    <source>
        <dbReference type="Google" id="ProtNLM"/>
    </source>
</evidence>
<name>M1D9J0_SOLTU</name>
<dbReference type="EnsemblPlants" id="PGSC0003DMT400085452">
    <property type="protein sequence ID" value="PGSC0003DMT400085452"/>
    <property type="gene ID" value="PGSC0003DMG400035023"/>
</dbReference>
<keyword evidence="2" id="KW-1185">Reference proteome</keyword>
<protein>
    <recommendedName>
        <fullName evidence="3">Polyprotein protein</fullName>
    </recommendedName>
</protein>